<evidence type="ECO:0000313" key="2">
    <source>
        <dbReference type="Proteomes" id="UP000276133"/>
    </source>
</evidence>
<evidence type="ECO:0000313" key="1">
    <source>
        <dbReference type="EMBL" id="RNA26737.1"/>
    </source>
</evidence>
<comment type="caution">
    <text evidence="1">The sequence shown here is derived from an EMBL/GenBank/DDBJ whole genome shotgun (WGS) entry which is preliminary data.</text>
</comment>
<organism evidence="1 2">
    <name type="scientific">Brachionus plicatilis</name>
    <name type="common">Marine rotifer</name>
    <name type="synonym">Brachionus muelleri</name>
    <dbReference type="NCBI Taxonomy" id="10195"/>
    <lineage>
        <taxon>Eukaryota</taxon>
        <taxon>Metazoa</taxon>
        <taxon>Spiralia</taxon>
        <taxon>Gnathifera</taxon>
        <taxon>Rotifera</taxon>
        <taxon>Eurotatoria</taxon>
        <taxon>Monogononta</taxon>
        <taxon>Pseudotrocha</taxon>
        <taxon>Ploima</taxon>
        <taxon>Brachionidae</taxon>
        <taxon>Brachionus</taxon>
    </lineage>
</organism>
<dbReference type="Proteomes" id="UP000276133">
    <property type="component" value="Unassembled WGS sequence"/>
</dbReference>
<proteinExistence type="predicted"/>
<keyword evidence="2" id="KW-1185">Reference proteome</keyword>
<protein>
    <submittedName>
        <fullName evidence="1">Uncharacterized protein</fullName>
    </submittedName>
</protein>
<reference evidence="1 2" key="1">
    <citation type="journal article" date="2018" name="Sci. Rep.">
        <title>Genomic signatures of local adaptation to the degree of environmental predictability in rotifers.</title>
        <authorList>
            <person name="Franch-Gras L."/>
            <person name="Hahn C."/>
            <person name="Garcia-Roger E.M."/>
            <person name="Carmona M.J."/>
            <person name="Serra M."/>
            <person name="Gomez A."/>
        </authorList>
    </citation>
    <scope>NUCLEOTIDE SEQUENCE [LARGE SCALE GENOMIC DNA]</scope>
    <source>
        <strain evidence="1">HYR1</strain>
    </source>
</reference>
<dbReference type="AlphaFoldDB" id="A0A3M7RTU6"/>
<accession>A0A3M7RTU6</accession>
<dbReference type="EMBL" id="REGN01002684">
    <property type="protein sequence ID" value="RNA26737.1"/>
    <property type="molecule type" value="Genomic_DNA"/>
</dbReference>
<gene>
    <name evidence="1" type="ORF">BpHYR1_006183</name>
</gene>
<sequence>MIKLWINGQRIIHLKKFKKRIFQLFSNRSGDLDLSSILTTQEVMERTFIELAFHFYKPEKA</sequence>
<name>A0A3M7RTU6_BRAPC</name>